<feature type="transmembrane region" description="Helical" evidence="8">
    <location>
        <begin position="226"/>
        <end position="251"/>
    </location>
</feature>
<dbReference type="InterPro" id="IPR002781">
    <property type="entry name" value="TM_pro_TauE-like"/>
</dbReference>
<evidence type="ECO:0000256" key="2">
    <source>
        <dbReference type="ARBA" id="ARBA00009142"/>
    </source>
</evidence>
<keyword evidence="3" id="KW-0813">Transport</keyword>
<protein>
    <recommendedName>
        <fullName evidence="8">Probable membrane transporter protein</fullName>
    </recommendedName>
</protein>
<feature type="chain" id="PRO_5002683120" description="Probable membrane transporter protein" evidence="9">
    <location>
        <begin position="20"/>
        <end position="254"/>
    </location>
</feature>
<comment type="similarity">
    <text evidence="2 8">Belongs to the 4-toluene sulfonate uptake permease (TSUP) (TC 2.A.102) family.</text>
</comment>
<keyword evidence="6 8" id="KW-1133">Transmembrane helix</keyword>
<evidence type="ECO:0000256" key="8">
    <source>
        <dbReference type="RuleBase" id="RU363041"/>
    </source>
</evidence>
<feature type="transmembrane region" description="Helical" evidence="8">
    <location>
        <begin position="102"/>
        <end position="120"/>
    </location>
</feature>
<keyword evidence="7 8" id="KW-0472">Membrane</keyword>
<dbReference type="Pfam" id="PF01925">
    <property type="entry name" value="TauE"/>
    <property type="match status" value="1"/>
</dbReference>
<evidence type="ECO:0000256" key="5">
    <source>
        <dbReference type="ARBA" id="ARBA00022692"/>
    </source>
</evidence>
<feature type="transmembrane region" description="Helical" evidence="8">
    <location>
        <begin position="48"/>
        <end position="66"/>
    </location>
</feature>
<proteinExistence type="inferred from homology"/>
<dbReference type="GO" id="GO:0005886">
    <property type="term" value="C:plasma membrane"/>
    <property type="evidence" value="ECO:0007669"/>
    <property type="project" value="UniProtKB-SubCell"/>
</dbReference>
<feature type="transmembrane region" description="Helical" evidence="8">
    <location>
        <begin position="132"/>
        <end position="150"/>
    </location>
</feature>
<evidence type="ECO:0000256" key="1">
    <source>
        <dbReference type="ARBA" id="ARBA00004651"/>
    </source>
</evidence>
<dbReference type="KEGG" id="acr:Acry_1702"/>
<evidence type="ECO:0000256" key="3">
    <source>
        <dbReference type="ARBA" id="ARBA00022448"/>
    </source>
</evidence>
<evidence type="ECO:0000313" key="11">
    <source>
        <dbReference type="Proteomes" id="UP000000245"/>
    </source>
</evidence>
<sequence>MLVPLAPPLLAAAALAAFAAGFVKGFAGFGFAVVFTPLLSLISDDPRHVVFAALVLGTLMSLGVIAELRHAITRDRALPVLLGTALGTPAGIALLGLVARPALKFVIAGLAVGVTILRLARVRVRLGGGAGPLAAGALLGGLLNGCTSMGGPVPAMVVAWQGRAVADSRAILVMFNLLSYVLAIAVALAGGIARPHWLLSGLWLAPAAALGTFAGIRAVRRIPPSVFGHVITAVVGLAGLAGLASALRLYLSIG</sequence>
<keyword evidence="9" id="KW-0732">Signal</keyword>
<keyword evidence="5 8" id="KW-0812">Transmembrane</keyword>
<dbReference type="RefSeq" id="WP_011942430.1">
    <property type="nucleotide sequence ID" value="NC_009484.1"/>
</dbReference>
<dbReference type="eggNOG" id="COG0730">
    <property type="taxonomic scope" value="Bacteria"/>
</dbReference>
<evidence type="ECO:0000256" key="6">
    <source>
        <dbReference type="ARBA" id="ARBA00022989"/>
    </source>
</evidence>
<accession>A5FZ74</accession>
<feature type="transmembrane region" description="Helical" evidence="8">
    <location>
        <begin position="78"/>
        <end position="96"/>
    </location>
</feature>
<feature type="signal peptide" evidence="9">
    <location>
        <begin position="1"/>
        <end position="19"/>
    </location>
</feature>
<dbReference type="Proteomes" id="UP000000245">
    <property type="component" value="Chromosome"/>
</dbReference>
<evidence type="ECO:0000256" key="4">
    <source>
        <dbReference type="ARBA" id="ARBA00022475"/>
    </source>
</evidence>
<comment type="subcellular location">
    <subcellularLocation>
        <location evidence="1 8">Cell membrane</location>
        <topology evidence="1 8">Multi-pass membrane protein</topology>
    </subcellularLocation>
</comment>
<name>A5FZ74_ACICJ</name>
<dbReference type="EMBL" id="CP000697">
    <property type="protein sequence ID" value="ABQ30906.1"/>
    <property type="molecule type" value="Genomic_DNA"/>
</dbReference>
<feature type="transmembrane region" description="Helical" evidence="8">
    <location>
        <begin position="197"/>
        <end position="220"/>
    </location>
</feature>
<dbReference type="AlphaFoldDB" id="A5FZ74"/>
<evidence type="ECO:0000256" key="7">
    <source>
        <dbReference type="ARBA" id="ARBA00023136"/>
    </source>
</evidence>
<reference evidence="10 11" key="1">
    <citation type="submission" date="2007-05" db="EMBL/GenBank/DDBJ databases">
        <title>Complete sequence of chromosome of Acidiphilium cryptum JF-5.</title>
        <authorList>
            <consortium name="US DOE Joint Genome Institute"/>
            <person name="Copeland A."/>
            <person name="Lucas S."/>
            <person name="Lapidus A."/>
            <person name="Barry K."/>
            <person name="Detter J.C."/>
            <person name="Glavina del Rio T."/>
            <person name="Hammon N."/>
            <person name="Israni S."/>
            <person name="Dalin E."/>
            <person name="Tice H."/>
            <person name="Pitluck S."/>
            <person name="Sims D."/>
            <person name="Brettin T."/>
            <person name="Bruce D."/>
            <person name="Han C."/>
            <person name="Schmutz J."/>
            <person name="Larimer F."/>
            <person name="Land M."/>
            <person name="Hauser L."/>
            <person name="Kyrpides N."/>
            <person name="Kim E."/>
            <person name="Magnuson T."/>
            <person name="Richardson P."/>
        </authorList>
    </citation>
    <scope>NUCLEOTIDE SEQUENCE [LARGE SCALE GENOMIC DNA]</scope>
    <source>
        <strain evidence="10 11">JF-5</strain>
    </source>
</reference>
<dbReference type="PANTHER" id="PTHR30269:SF37">
    <property type="entry name" value="MEMBRANE TRANSPORTER PROTEIN"/>
    <property type="match status" value="1"/>
</dbReference>
<feature type="transmembrane region" description="Helical" evidence="8">
    <location>
        <begin position="170"/>
        <end position="190"/>
    </location>
</feature>
<gene>
    <name evidence="10" type="ordered locus">Acry_1702</name>
</gene>
<keyword evidence="11" id="KW-1185">Reference proteome</keyword>
<evidence type="ECO:0000256" key="9">
    <source>
        <dbReference type="SAM" id="SignalP"/>
    </source>
</evidence>
<evidence type="ECO:0000313" key="10">
    <source>
        <dbReference type="EMBL" id="ABQ30906.1"/>
    </source>
</evidence>
<dbReference type="STRING" id="349163.Acry_1702"/>
<dbReference type="InterPro" id="IPR052017">
    <property type="entry name" value="TSUP"/>
</dbReference>
<dbReference type="HOGENOM" id="CLU_1092496_0_0_5"/>
<organism evidence="10 11">
    <name type="scientific">Acidiphilium cryptum (strain JF-5)</name>
    <dbReference type="NCBI Taxonomy" id="349163"/>
    <lineage>
        <taxon>Bacteria</taxon>
        <taxon>Pseudomonadati</taxon>
        <taxon>Pseudomonadota</taxon>
        <taxon>Alphaproteobacteria</taxon>
        <taxon>Acetobacterales</taxon>
        <taxon>Acidocellaceae</taxon>
        <taxon>Acidiphilium</taxon>
    </lineage>
</organism>
<dbReference type="PANTHER" id="PTHR30269">
    <property type="entry name" value="TRANSMEMBRANE PROTEIN YFCA"/>
    <property type="match status" value="1"/>
</dbReference>
<keyword evidence="4 8" id="KW-1003">Cell membrane</keyword>